<gene>
    <name evidence="1" type="ORF">TPA0910_10010</name>
</gene>
<organism evidence="1 2">
    <name type="scientific">Streptomyces hygroscopicus</name>
    <dbReference type="NCBI Taxonomy" id="1912"/>
    <lineage>
        <taxon>Bacteria</taxon>
        <taxon>Bacillati</taxon>
        <taxon>Actinomycetota</taxon>
        <taxon>Actinomycetes</taxon>
        <taxon>Kitasatosporales</taxon>
        <taxon>Streptomycetaceae</taxon>
        <taxon>Streptomyces</taxon>
        <taxon>Streptomyces violaceusniger group</taxon>
    </lineage>
</organism>
<dbReference type="RefSeq" id="WP_062013091.1">
    <property type="nucleotide sequence ID" value="NZ_BBON01000097.1"/>
</dbReference>
<reference evidence="1" key="1">
    <citation type="submission" date="2024-05" db="EMBL/GenBank/DDBJ databases">
        <title>Whole genome shotgun sequence of Streptomyces hygroscopicus NBRC 113678.</title>
        <authorList>
            <person name="Komaki H."/>
            <person name="Tamura T."/>
        </authorList>
    </citation>
    <scope>NUCLEOTIDE SEQUENCE</scope>
    <source>
        <strain evidence="1">N11-34</strain>
    </source>
</reference>
<dbReference type="EMBL" id="BNEK01000002">
    <property type="protein sequence ID" value="GHJ26568.1"/>
    <property type="molecule type" value="Genomic_DNA"/>
</dbReference>
<keyword evidence="2" id="KW-1185">Reference proteome</keyword>
<accession>A0ABQ3TTA4</accession>
<evidence type="ECO:0008006" key="3">
    <source>
        <dbReference type="Google" id="ProtNLM"/>
    </source>
</evidence>
<dbReference type="Proteomes" id="UP001054854">
    <property type="component" value="Unassembled WGS sequence"/>
</dbReference>
<evidence type="ECO:0000313" key="1">
    <source>
        <dbReference type="EMBL" id="GHJ26568.1"/>
    </source>
</evidence>
<sequence length="102" mass="11780">MSEAPRRGWTAWTEEIPARTMLDMPPDLSKKVVNFLSALALEVGGAIDRDRQPPGDPMEPMEPMDDLCGRYSLQIPGEPVVFEYLVLRRRREIRIPVLVWFR</sequence>
<comment type="caution">
    <text evidence="1">The sequence shown here is derived from an EMBL/GenBank/DDBJ whole genome shotgun (WGS) entry which is preliminary data.</text>
</comment>
<protein>
    <recommendedName>
        <fullName evidence="3">Type II toxin-antitoxin system RelE/ParE family toxin</fullName>
    </recommendedName>
</protein>
<name>A0ABQ3TTA4_STRHY</name>
<evidence type="ECO:0000313" key="2">
    <source>
        <dbReference type="Proteomes" id="UP001054854"/>
    </source>
</evidence>
<proteinExistence type="predicted"/>